<dbReference type="Gene3D" id="1.25.40.10">
    <property type="entry name" value="Tetratricopeptide repeat domain"/>
    <property type="match status" value="1"/>
</dbReference>
<dbReference type="KEGG" id="cdep:91090387"/>
<evidence type="ECO:0008006" key="4">
    <source>
        <dbReference type="Google" id="ProtNLM"/>
    </source>
</evidence>
<dbReference type="AlphaFoldDB" id="A0AAJ8JZ06"/>
<feature type="compositionally biased region" description="Polar residues" evidence="1">
    <location>
        <begin position="57"/>
        <end position="77"/>
    </location>
</feature>
<dbReference type="EMBL" id="CP143791">
    <property type="protein sequence ID" value="WVN90934.1"/>
    <property type="molecule type" value="Genomic_DNA"/>
</dbReference>
<reference evidence="2" key="3">
    <citation type="submission" date="2024-01" db="EMBL/GenBank/DDBJ databases">
        <authorList>
            <person name="Coelho M.A."/>
            <person name="David-Palma M."/>
            <person name="Shea T."/>
            <person name="Sun S."/>
            <person name="Cuomo C.A."/>
            <person name="Heitman J."/>
        </authorList>
    </citation>
    <scope>NUCLEOTIDE SEQUENCE</scope>
    <source>
        <strain evidence="2">CBS 7841</strain>
    </source>
</reference>
<dbReference type="Proteomes" id="UP000094043">
    <property type="component" value="Chromosome 8"/>
</dbReference>
<dbReference type="SMART" id="SM00671">
    <property type="entry name" value="SEL1"/>
    <property type="match status" value="4"/>
</dbReference>
<name>A0AAJ8JZ06_9TREE</name>
<dbReference type="GO" id="GO:0010972">
    <property type="term" value="P:negative regulation of G2/M transition of mitotic cell cycle"/>
    <property type="evidence" value="ECO:0007669"/>
    <property type="project" value="TreeGrafter"/>
</dbReference>
<protein>
    <recommendedName>
        <fullName evidence="4">HCP-like protein</fullName>
    </recommendedName>
</protein>
<sequence length="692" mass="75059">MSSMAQQPLSPQSVGPPCSPSRQRQRSNTLRRMPSAKVAVSSYASPLARLEAKGRIVQSQDELTRASASSTEPSNAFHTREDSPPVPALTFNLFRHNSVLSIDSLASDYTMAGRSDEDEDEPESPTTPRASTSNSFLGDSVDFGRPPSAALDTKLPPSASDKTLASLASDTTASRSCPPATKMSFTVSSQPMPSMSQPQPAAAPVSFKFEPVPPRRTRSISGSNAHVQEVPAVVHPEERELSDEWTSVHGEQGSDWGDDKSQFEWVETEGLPEVENGIDGKGGVRGLSPTKRLSRLKTVMGREGGKLRKPMVIPRRAPPPPPSGASAPAPLMRSPSSSKVPSSPSKGALWRMAKQTSHPVISGRTSKGHQQLATFSSSRPPLMMNQRRSASQQNDDFLVSSHVRGQSHHSPLMVPLKNDCSSSPLGKSLGSRQSHMSSMSGFSFYDLDSDSSPATPKAGVSEFAFPKGKYTKVPVSVLEREGEIRERAMSEPVSENPITPLSLSCWSADDLVHRGIEARGKGDFPKSAYYFMKAAEAGSSTGRIYWGLALRHGWGVGIDNRRAFIELRKACDESLAEGGVTFHNSLGHQTLTIQQRRFMTNDLAMGMFEVGNCFLEGIGVKKAPDVALRYMRFAANLGDVQAQEQLGQILSKGGHGIKKNMKEAAKWYRMAITQGSNNTVGLSWVWKDKYMS</sequence>
<dbReference type="Pfam" id="PF08238">
    <property type="entry name" value="Sel1"/>
    <property type="match status" value="4"/>
</dbReference>
<feature type="compositionally biased region" description="Low complexity" evidence="1">
    <location>
        <begin position="187"/>
        <end position="206"/>
    </location>
</feature>
<dbReference type="PANTHER" id="PTHR43628:SF1">
    <property type="entry name" value="CHITIN SYNTHASE REGULATORY FACTOR 2-RELATED"/>
    <property type="match status" value="1"/>
</dbReference>
<gene>
    <name evidence="2" type="ORF">L203_106179</name>
</gene>
<feature type="compositionally biased region" description="Low complexity" evidence="1">
    <location>
        <begin position="324"/>
        <end position="346"/>
    </location>
</feature>
<feature type="region of interest" description="Disordered" evidence="1">
    <location>
        <begin position="271"/>
        <end position="290"/>
    </location>
</feature>
<feature type="region of interest" description="Disordered" evidence="1">
    <location>
        <begin position="299"/>
        <end position="348"/>
    </location>
</feature>
<keyword evidence="3" id="KW-1185">Reference proteome</keyword>
<accession>A0AAJ8JZ06</accession>
<feature type="compositionally biased region" description="Polar residues" evidence="1">
    <location>
        <begin position="160"/>
        <end position="175"/>
    </location>
</feature>
<reference evidence="2" key="2">
    <citation type="journal article" date="2022" name="Elife">
        <title>Obligate sexual reproduction of a homothallic fungus closely related to the Cryptococcus pathogenic species complex.</title>
        <authorList>
            <person name="Passer A.R."/>
            <person name="Clancey S.A."/>
            <person name="Shea T."/>
            <person name="David-Palma M."/>
            <person name="Averette A.F."/>
            <person name="Boekhout T."/>
            <person name="Porcel B.M."/>
            <person name="Nowrousian M."/>
            <person name="Cuomo C.A."/>
            <person name="Sun S."/>
            <person name="Heitman J."/>
            <person name="Coelho M.A."/>
        </authorList>
    </citation>
    <scope>NUCLEOTIDE SEQUENCE</scope>
    <source>
        <strain evidence="2">CBS 7841</strain>
    </source>
</reference>
<organism evidence="2 3">
    <name type="scientific">Cryptococcus depauperatus CBS 7841</name>
    <dbReference type="NCBI Taxonomy" id="1295531"/>
    <lineage>
        <taxon>Eukaryota</taxon>
        <taxon>Fungi</taxon>
        <taxon>Dikarya</taxon>
        <taxon>Basidiomycota</taxon>
        <taxon>Agaricomycotina</taxon>
        <taxon>Tremellomycetes</taxon>
        <taxon>Tremellales</taxon>
        <taxon>Cryptococcaceae</taxon>
        <taxon>Cryptococcus</taxon>
    </lineage>
</organism>
<dbReference type="PANTHER" id="PTHR43628">
    <property type="entry name" value="ACTIVATOR OF C KINASE PROTEIN 1-RELATED"/>
    <property type="match status" value="1"/>
</dbReference>
<feature type="region of interest" description="Disordered" evidence="1">
    <location>
        <begin position="1"/>
        <end position="87"/>
    </location>
</feature>
<dbReference type="InterPro" id="IPR011990">
    <property type="entry name" value="TPR-like_helical_dom_sf"/>
</dbReference>
<reference evidence="2" key="1">
    <citation type="submission" date="2016-06" db="EMBL/GenBank/DDBJ databases">
        <authorList>
            <person name="Cuomo C."/>
            <person name="Litvintseva A."/>
            <person name="Heitman J."/>
            <person name="Chen Y."/>
            <person name="Sun S."/>
            <person name="Springer D."/>
            <person name="Dromer F."/>
            <person name="Young S."/>
            <person name="Zeng Q."/>
            <person name="Chapman S."/>
            <person name="Gujja S."/>
            <person name="Saif S."/>
            <person name="Birren B."/>
        </authorList>
    </citation>
    <scope>NUCLEOTIDE SEQUENCE</scope>
    <source>
        <strain evidence="2">CBS 7841</strain>
    </source>
</reference>
<dbReference type="GO" id="GO:0032153">
    <property type="term" value="C:cell division site"/>
    <property type="evidence" value="ECO:0007669"/>
    <property type="project" value="TreeGrafter"/>
</dbReference>
<feature type="compositionally biased region" description="Polar residues" evidence="1">
    <location>
        <begin position="1"/>
        <end position="13"/>
    </location>
</feature>
<dbReference type="RefSeq" id="XP_066071634.1">
    <property type="nucleotide sequence ID" value="XM_066215537.1"/>
</dbReference>
<feature type="compositionally biased region" description="Polar residues" evidence="1">
    <location>
        <begin position="20"/>
        <end position="30"/>
    </location>
</feature>
<evidence type="ECO:0000313" key="3">
    <source>
        <dbReference type="Proteomes" id="UP000094043"/>
    </source>
</evidence>
<proteinExistence type="predicted"/>
<dbReference type="InterPro" id="IPR052945">
    <property type="entry name" value="Mitotic_Regulator"/>
</dbReference>
<dbReference type="InterPro" id="IPR006597">
    <property type="entry name" value="Sel1-like"/>
</dbReference>
<evidence type="ECO:0000313" key="2">
    <source>
        <dbReference type="EMBL" id="WVN90934.1"/>
    </source>
</evidence>
<dbReference type="GeneID" id="91090387"/>
<evidence type="ECO:0000256" key="1">
    <source>
        <dbReference type="SAM" id="MobiDB-lite"/>
    </source>
</evidence>
<dbReference type="SUPFAM" id="SSF81901">
    <property type="entry name" value="HCP-like"/>
    <property type="match status" value="1"/>
</dbReference>
<feature type="region of interest" description="Disordered" evidence="1">
    <location>
        <begin position="110"/>
        <end position="260"/>
    </location>
</feature>